<dbReference type="InParanoid" id="A0A0L0H9P9"/>
<feature type="compositionally biased region" description="Basic and acidic residues" evidence="1">
    <location>
        <begin position="177"/>
        <end position="201"/>
    </location>
</feature>
<dbReference type="OrthoDB" id="10364989at2759"/>
<feature type="compositionally biased region" description="Low complexity" evidence="1">
    <location>
        <begin position="409"/>
        <end position="424"/>
    </location>
</feature>
<organism evidence="2 3">
    <name type="scientific">Spizellomyces punctatus (strain DAOM BR117)</name>
    <dbReference type="NCBI Taxonomy" id="645134"/>
    <lineage>
        <taxon>Eukaryota</taxon>
        <taxon>Fungi</taxon>
        <taxon>Fungi incertae sedis</taxon>
        <taxon>Chytridiomycota</taxon>
        <taxon>Chytridiomycota incertae sedis</taxon>
        <taxon>Chytridiomycetes</taxon>
        <taxon>Spizellomycetales</taxon>
        <taxon>Spizellomycetaceae</taxon>
        <taxon>Spizellomyces</taxon>
    </lineage>
</organism>
<dbReference type="Proteomes" id="UP000053201">
    <property type="component" value="Unassembled WGS sequence"/>
</dbReference>
<feature type="compositionally biased region" description="Polar residues" evidence="1">
    <location>
        <begin position="440"/>
        <end position="455"/>
    </location>
</feature>
<name>A0A0L0H9P9_SPIPD</name>
<feature type="region of interest" description="Disordered" evidence="1">
    <location>
        <begin position="342"/>
        <end position="425"/>
    </location>
</feature>
<feature type="region of interest" description="Disordered" evidence="1">
    <location>
        <begin position="438"/>
        <end position="587"/>
    </location>
</feature>
<dbReference type="VEuPathDB" id="FungiDB:SPPG_07305"/>
<feature type="compositionally biased region" description="Polar residues" evidence="1">
    <location>
        <begin position="217"/>
        <end position="242"/>
    </location>
</feature>
<feature type="compositionally biased region" description="Polar residues" evidence="1">
    <location>
        <begin position="524"/>
        <end position="543"/>
    </location>
</feature>
<feature type="region of interest" description="Disordered" evidence="1">
    <location>
        <begin position="45"/>
        <end position="162"/>
    </location>
</feature>
<sequence>MFEVPWKSKSFAPEQRIEPLEGLSKARRRTLTAIHQLEAQPSSQIISADLPARKSNRPARIVEETPDDFFWNRRSTGGGGAPLRNREGHISALRRRPPTPPTDGGSRVEAHNVPQTHIASSAEPPIIQQPAEPSYPAPASRFARTKGTFGPEDSDNTRRRAEALEWQACLQKQIEEKKARERQEKAAADAAERRRQLKWEQEAGILPVAKESPPVQVEQSTVKPMKSTSSNASESTPQQLQSRIPRLRREMPSSGSEKLSEELQIMATTVERLLQIAPRRTDITNNKGVRHVDKLQRVRASAPGSMTKGPGQQRRIMTTALHSGPGKSVMEAPKKRVLSAVHDGEKTSQPRPISSQQHFTQKPSPAQRLPKIKSKQDVPHSKPASNHPTPRPPSSEPLLRSSTRRIKVSNSNQRQSQQSQTRESVIIEQKEWKRIKALTEPQTNLQPAQPTFQDSAESEEGITSALQQSKNAVEKSDTSVNGCSNLLKKSKLECPEKNGGARPPNKNSLPSSSALHNDSDSSDIPPNNVHQEAMTTWLTSLRSPSPPIPTLQFKDITTRSKQQSISLSVEQPKDPPTSKRPSSDEQKVAAALDQLRNFESILVEERRRLDQEMSKTAK</sequence>
<dbReference type="GeneID" id="27690528"/>
<evidence type="ECO:0000313" key="2">
    <source>
        <dbReference type="EMBL" id="KNC97378.1"/>
    </source>
</evidence>
<keyword evidence="3" id="KW-1185">Reference proteome</keyword>
<dbReference type="RefSeq" id="XP_016605418.1">
    <property type="nucleotide sequence ID" value="XM_016755466.1"/>
</dbReference>
<protein>
    <submittedName>
        <fullName evidence="2">Uncharacterized protein</fullName>
    </submittedName>
</protein>
<feature type="region of interest" description="Disordered" evidence="1">
    <location>
        <begin position="177"/>
        <end position="260"/>
    </location>
</feature>
<reference evidence="2 3" key="1">
    <citation type="submission" date="2009-08" db="EMBL/GenBank/DDBJ databases">
        <title>The Genome Sequence of Spizellomyces punctatus strain DAOM BR117.</title>
        <authorList>
            <consortium name="The Broad Institute Genome Sequencing Platform"/>
            <person name="Russ C."/>
            <person name="Cuomo C."/>
            <person name="Shea T."/>
            <person name="Young S.K."/>
            <person name="Zeng Q."/>
            <person name="Koehrsen M."/>
            <person name="Haas B."/>
            <person name="Borodovsky M."/>
            <person name="Guigo R."/>
            <person name="Alvarado L."/>
            <person name="Berlin A."/>
            <person name="Bochicchio J."/>
            <person name="Borenstein D."/>
            <person name="Chapman S."/>
            <person name="Chen Z."/>
            <person name="Engels R."/>
            <person name="Freedman E."/>
            <person name="Gellesch M."/>
            <person name="Goldberg J."/>
            <person name="Griggs A."/>
            <person name="Gujja S."/>
            <person name="Heiman D."/>
            <person name="Hepburn T."/>
            <person name="Howarth C."/>
            <person name="Jen D."/>
            <person name="Larson L."/>
            <person name="Lewis B."/>
            <person name="Mehta T."/>
            <person name="Park D."/>
            <person name="Pearson M."/>
            <person name="Roberts A."/>
            <person name="Saif S."/>
            <person name="Shenoy N."/>
            <person name="Sisk P."/>
            <person name="Stolte C."/>
            <person name="Sykes S."/>
            <person name="Thomson T."/>
            <person name="Walk T."/>
            <person name="White J."/>
            <person name="Yandava C."/>
            <person name="Burger G."/>
            <person name="Gray M.W."/>
            <person name="Holland P.W.H."/>
            <person name="King N."/>
            <person name="Lang F.B.F."/>
            <person name="Roger A.J."/>
            <person name="Ruiz-Trillo I."/>
            <person name="Lander E."/>
            <person name="Nusbaum C."/>
        </authorList>
    </citation>
    <scope>NUCLEOTIDE SEQUENCE [LARGE SCALE GENOMIC DNA]</scope>
    <source>
        <strain evidence="2 3">DAOM BR117</strain>
    </source>
</reference>
<dbReference type="EMBL" id="KQ257464">
    <property type="protein sequence ID" value="KNC97378.1"/>
    <property type="molecule type" value="Genomic_DNA"/>
</dbReference>
<evidence type="ECO:0000256" key="1">
    <source>
        <dbReference type="SAM" id="MobiDB-lite"/>
    </source>
</evidence>
<feature type="compositionally biased region" description="Polar residues" evidence="1">
    <location>
        <begin position="349"/>
        <end position="364"/>
    </location>
</feature>
<accession>A0A0L0H9P9</accession>
<dbReference type="AlphaFoldDB" id="A0A0L0H9P9"/>
<gene>
    <name evidence="2" type="ORF">SPPG_07305</name>
</gene>
<feature type="compositionally biased region" description="Polar residues" evidence="1">
    <location>
        <begin position="559"/>
        <end position="569"/>
    </location>
</feature>
<feature type="compositionally biased region" description="Basic and acidic residues" evidence="1">
    <location>
        <begin position="571"/>
        <end position="587"/>
    </location>
</feature>
<evidence type="ECO:0000313" key="3">
    <source>
        <dbReference type="Proteomes" id="UP000053201"/>
    </source>
</evidence>
<proteinExistence type="predicted"/>